<feature type="non-terminal residue" evidence="3">
    <location>
        <position position="457"/>
    </location>
</feature>
<organism evidence="3 4">
    <name type="scientific">Collybia nuda</name>
    <dbReference type="NCBI Taxonomy" id="64659"/>
    <lineage>
        <taxon>Eukaryota</taxon>
        <taxon>Fungi</taxon>
        <taxon>Dikarya</taxon>
        <taxon>Basidiomycota</taxon>
        <taxon>Agaricomycotina</taxon>
        <taxon>Agaricomycetes</taxon>
        <taxon>Agaricomycetidae</taxon>
        <taxon>Agaricales</taxon>
        <taxon>Tricholomatineae</taxon>
        <taxon>Clitocybaceae</taxon>
        <taxon>Collybia</taxon>
    </lineage>
</organism>
<gene>
    <name evidence="3" type="ORF">BDZ94DRAFT_1278114</name>
</gene>
<dbReference type="Pfam" id="PF18759">
    <property type="entry name" value="Plavaka"/>
    <property type="match status" value="1"/>
</dbReference>
<reference evidence="3" key="1">
    <citation type="submission" date="2020-11" db="EMBL/GenBank/DDBJ databases">
        <authorList>
            <consortium name="DOE Joint Genome Institute"/>
            <person name="Ahrendt S."/>
            <person name="Riley R."/>
            <person name="Andreopoulos W."/>
            <person name="Labutti K."/>
            <person name="Pangilinan J."/>
            <person name="Ruiz-Duenas F.J."/>
            <person name="Barrasa J.M."/>
            <person name="Sanchez-Garcia M."/>
            <person name="Camarero S."/>
            <person name="Miyauchi S."/>
            <person name="Serrano A."/>
            <person name="Linde D."/>
            <person name="Babiker R."/>
            <person name="Drula E."/>
            <person name="Ayuso-Fernandez I."/>
            <person name="Pacheco R."/>
            <person name="Padilla G."/>
            <person name="Ferreira P."/>
            <person name="Barriuso J."/>
            <person name="Kellner H."/>
            <person name="Castanera R."/>
            <person name="Alfaro M."/>
            <person name="Ramirez L."/>
            <person name="Pisabarro A.G."/>
            <person name="Kuo A."/>
            <person name="Tritt A."/>
            <person name="Lipzen A."/>
            <person name="He G."/>
            <person name="Yan M."/>
            <person name="Ng V."/>
            <person name="Cullen D."/>
            <person name="Martin F."/>
            <person name="Rosso M.-N."/>
            <person name="Henrissat B."/>
            <person name="Hibbett D."/>
            <person name="Martinez A.T."/>
            <person name="Grigoriev I.V."/>
        </authorList>
    </citation>
    <scope>NUCLEOTIDE SEQUENCE</scope>
    <source>
        <strain evidence="3">CBS 247.69</strain>
    </source>
</reference>
<feature type="chain" id="PRO_5040296757" evidence="2">
    <location>
        <begin position="19"/>
        <end position="457"/>
    </location>
</feature>
<proteinExistence type="predicted"/>
<keyword evidence="4" id="KW-1185">Reference proteome</keyword>
<name>A0A9P5XRL0_9AGAR</name>
<sequence length="457" mass="51467">MNFLWVVIFMALICSACSRSDFKSQQGLSVHRTRCKSVLPAATAMLEKRRQRLLRQEQEKKKKKDKGKSKEDMADYEMGGLETDEGDQMGAMGPVIVADEATFKPQPTASGRIRKFPKQYTDFLPSSATPVPHMPDRPPRIIAQKSAAAAPSPSPPPEIPEAAPTVIETEPNEFGLYRVYTTFPTNDPDEMLDLDDVCDAPGLAVSQDRSACRTWWSGFGSEVQDVKEKYFAPFLNATVFRLMSWFYNGSNMKSLAELDSLVQGVLLAEDFDKKHLEGFSAARELGRLDKYMDNPGLHPEDGWKESTVRLRLPAERVRHQNECNAPEFEVPGVYHRSIISVIKSAFQEPIAKTFHFSPFRFFWKPSPDEPPQRVISELYNSDALLAEHEHIQKQPREPGCTLETAVAAIMLWSDSTHLANFGTASLWPIYAFFGNQSKYPRGMPTSFVAHHIAYIPS</sequence>
<evidence type="ECO:0000256" key="2">
    <source>
        <dbReference type="SAM" id="SignalP"/>
    </source>
</evidence>
<accession>A0A9P5XRL0</accession>
<dbReference type="EMBL" id="MU150665">
    <property type="protein sequence ID" value="KAF9455459.1"/>
    <property type="molecule type" value="Genomic_DNA"/>
</dbReference>
<dbReference type="InterPro" id="IPR041078">
    <property type="entry name" value="Plavaka"/>
</dbReference>
<feature type="signal peptide" evidence="2">
    <location>
        <begin position="1"/>
        <end position="18"/>
    </location>
</feature>
<evidence type="ECO:0000313" key="3">
    <source>
        <dbReference type="EMBL" id="KAF9455459.1"/>
    </source>
</evidence>
<evidence type="ECO:0000313" key="4">
    <source>
        <dbReference type="Proteomes" id="UP000807353"/>
    </source>
</evidence>
<dbReference type="Proteomes" id="UP000807353">
    <property type="component" value="Unassembled WGS sequence"/>
</dbReference>
<evidence type="ECO:0000256" key="1">
    <source>
        <dbReference type="SAM" id="MobiDB-lite"/>
    </source>
</evidence>
<dbReference type="AlphaFoldDB" id="A0A9P5XRL0"/>
<protein>
    <submittedName>
        <fullName evidence="3">Uncharacterized protein</fullName>
    </submittedName>
</protein>
<keyword evidence="2" id="KW-0732">Signal</keyword>
<dbReference type="OrthoDB" id="3208495at2759"/>
<feature type="region of interest" description="Disordered" evidence="1">
    <location>
        <begin position="54"/>
        <end position="74"/>
    </location>
</feature>
<comment type="caution">
    <text evidence="3">The sequence shown here is derived from an EMBL/GenBank/DDBJ whole genome shotgun (WGS) entry which is preliminary data.</text>
</comment>